<evidence type="ECO:0000313" key="2">
    <source>
        <dbReference type="Proteomes" id="UP001374599"/>
    </source>
</evidence>
<organism evidence="1 2">
    <name type="scientific">Vallitalea maricola</name>
    <dbReference type="NCBI Taxonomy" id="3074433"/>
    <lineage>
        <taxon>Bacteria</taxon>
        <taxon>Bacillati</taxon>
        <taxon>Bacillota</taxon>
        <taxon>Clostridia</taxon>
        <taxon>Lachnospirales</taxon>
        <taxon>Vallitaleaceae</taxon>
        <taxon>Vallitalea</taxon>
    </lineage>
</organism>
<keyword evidence="2" id="KW-1185">Reference proteome</keyword>
<proteinExistence type="predicted"/>
<dbReference type="EMBL" id="BTPU01000050">
    <property type="protein sequence ID" value="GMQ63709.1"/>
    <property type="molecule type" value="Genomic_DNA"/>
</dbReference>
<comment type="caution">
    <text evidence="1">The sequence shown here is derived from an EMBL/GenBank/DDBJ whole genome shotgun (WGS) entry which is preliminary data.</text>
</comment>
<gene>
    <name evidence="1" type="ORF">AN2V17_29430</name>
</gene>
<evidence type="ECO:0000313" key="1">
    <source>
        <dbReference type="EMBL" id="GMQ63709.1"/>
    </source>
</evidence>
<accession>A0ACB5UL67</accession>
<dbReference type="Proteomes" id="UP001374599">
    <property type="component" value="Unassembled WGS sequence"/>
</dbReference>
<sequence>MIVQKKVTPKKVIIYVVLIVWALATILPLLWVINNSFRTSNSIIADAFSFPKHFDLDNFKTAFEKRNIGQAYMNSLLVSVSTTILTIAFGSLAAYCLARFEFRGKKVIYTIIVGSILIPVFVTITPVFRMLVSWNLLDTRIGLILPQVAGNLSFTIILLYGFMIGVPKEFEESAFIEGCGVLKAFVRIIVPISKASFATSAIFIFLWSYNDLFMSLIVLRSKDVQPINVLLREISSQYGTDYGLMASSITLIVIPVLIVYMLLQKNIVKGLTAGAIKG</sequence>
<reference evidence="1" key="1">
    <citation type="submission" date="2023-09" db="EMBL/GenBank/DDBJ databases">
        <title>Vallitalea sediminicola and Vallitalea maricola sp. nov., anaerobic bacteria isolated from marine sediment.</title>
        <authorList>
            <person name="Hirano S."/>
            <person name="Maeda A."/>
            <person name="Terahara T."/>
            <person name="Mori K."/>
            <person name="Hamada M."/>
            <person name="Matsumoto R."/>
            <person name="Kobayashi T."/>
        </authorList>
    </citation>
    <scope>NUCLEOTIDE SEQUENCE</scope>
    <source>
        <strain evidence="1">AN17-2</strain>
    </source>
</reference>
<name>A0ACB5UL67_9FIRM</name>
<protein>
    <submittedName>
        <fullName evidence="1">Carbohydrate ABC transporter permease</fullName>
    </submittedName>
</protein>